<sequence>MPVPPATRIPDLSPLARPSDIGSISRGYPPFGSDPSDLPAGPVSISAQLSPAQLSSAAARSPQPATLQQPIAHSTKPIRSDPSDSIHVPVPSDPSTHPLRLTAIMTHASILYL</sequence>
<feature type="region of interest" description="Disordered" evidence="1">
    <location>
        <begin position="1"/>
        <end position="98"/>
    </location>
</feature>
<accession>A0A319CWA9</accession>
<dbReference type="EMBL" id="KZ826024">
    <property type="protein sequence ID" value="PYH89546.1"/>
    <property type="molecule type" value="Genomic_DNA"/>
</dbReference>
<reference evidence="2 3" key="1">
    <citation type="submission" date="2018-02" db="EMBL/GenBank/DDBJ databases">
        <title>The genomes of Aspergillus section Nigri reveals drivers in fungal speciation.</title>
        <authorList>
            <consortium name="DOE Joint Genome Institute"/>
            <person name="Vesth T.C."/>
            <person name="Nybo J."/>
            <person name="Theobald S."/>
            <person name="Brandl J."/>
            <person name="Frisvad J.C."/>
            <person name="Nielsen K.F."/>
            <person name="Lyhne E.K."/>
            <person name="Kogle M.E."/>
            <person name="Kuo A."/>
            <person name="Riley R."/>
            <person name="Clum A."/>
            <person name="Nolan M."/>
            <person name="Lipzen A."/>
            <person name="Salamov A."/>
            <person name="Henrissat B."/>
            <person name="Wiebenga A."/>
            <person name="De vries R.P."/>
            <person name="Grigoriev I.V."/>
            <person name="Mortensen U.H."/>
            <person name="Andersen M.R."/>
            <person name="Baker S.E."/>
        </authorList>
    </citation>
    <scope>NUCLEOTIDE SEQUENCE [LARGE SCALE GENOMIC DNA]</scope>
    <source>
        <strain evidence="2 3">CBS 707.79</strain>
    </source>
</reference>
<evidence type="ECO:0000256" key="1">
    <source>
        <dbReference type="SAM" id="MobiDB-lite"/>
    </source>
</evidence>
<evidence type="ECO:0000313" key="2">
    <source>
        <dbReference type="EMBL" id="PYH89546.1"/>
    </source>
</evidence>
<feature type="compositionally biased region" description="Low complexity" evidence="1">
    <location>
        <begin position="44"/>
        <end position="65"/>
    </location>
</feature>
<evidence type="ECO:0000313" key="3">
    <source>
        <dbReference type="Proteomes" id="UP000247810"/>
    </source>
</evidence>
<keyword evidence="3" id="KW-1185">Reference proteome</keyword>
<proteinExistence type="predicted"/>
<dbReference type="AlphaFoldDB" id="A0A319CWA9"/>
<organism evidence="2 3">
    <name type="scientific">Aspergillus ellipticus CBS 707.79</name>
    <dbReference type="NCBI Taxonomy" id="1448320"/>
    <lineage>
        <taxon>Eukaryota</taxon>
        <taxon>Fungi</taxon>
        <taxon>Dikarya</taxon>
        <taxon>Ascomycota</taxon>
        <taxon>Pezizomycotina</taxon>
        <taxon>Eurotiomycetes</taxon>
        <taxon>Eurotiomycetidae</taxon>
        <taxon>Eurotiales</taxon>
        <taxon>Aspergillaceae</taxon>
        <taxon>Aspergillus</taxon>
        <taxon>Aspergillus subgen. Circumdati</taxon>
    </lineage>
</organism>
<dbReference type="Proteomes" id="UP000247810">
    <property type="component" value="Unassembled WGS sequence"/>
</dbReference>
<name>A0A319CWA9_9EURO</name>
<gene>
    <name evidence="2" type="ORF">BO71DRAFT_105484</name>
</gene>
<protein>
    <submittedName>
        <fullName evidence="2">Uncharacterized protein</fullName>
    </submittedName>
</protein>
<dbReference type="VEuPathDB" id="FungiDB:BO71DRAFT_105484"/>